<dbReference type="Proteomes" id="UP001163321">
    <property type="component" value="Chromosome 8"/>
</dbReference>
<gene>
    <name evidence="1" type="ORF">PsorP6_004139</name>
</gene>
<keyword evidence="2" id="KW-1185">Reference proteome</keyword>
<dbReference type="EMBL" id="CM047587">
    <property type="protein sequence ID" value="KAI9906598.1"/>
    <property type="molecule type" value="Genomic_DNA"/>
</dbReference>
<evidence type="ECO:0000313" key="2">
    <source>
        <dbReference type="Proteomes" id="UP001163321"/>
    </source>
</evidence>
<comment type="caution">
    <text evidence="1">The sequence shown here is derived from an EMBL/GenBank/DDBJ whole genome shotgun (WGS) entry which is preliminary data.</text>
</comment>
<sequence length="405" mass="46582">MTLRLRQLQVIHRHGDRTPLVNIFMGSTNTSLENKEVLLWSRHLPSPMQLAQLGSRFRVQIAADAPNSFQQRPFGYLTTRGIEQMSSRGKQLRELCEEGKLQLDTITTKELQIFSNAYTRTQLSVQALLGDMLWEQSHLNPSVQVLHSKQDILNSKFCVLTRLAYALFPEIERIKANLERDNAEFAAKEHEMAPIKEDLMRLFPAVATRRVPFTWITAADYFVCRRAYEAPYIPGTELHGDATEKHLGFRFHQVWPYDEAEQCRVLRLQFYSNRTILKLVVGGLMHSYYYVNAAFLTVFRCTIQQMQKAIWDHRESKKIVLYSGHDISLLSVLRSMGAEVANDIRFWPGYSSAFTLELLEDENGKIFVRARLNNEILAMSEAPNGLCTPDRFQDVILGHIGSNID</sequence>
<protein>
    <submittedName>
        <fullName evidence="1">Uncharacterized protein</fullName>
    </submittedName>
</protein>
<reference evidence="1 2" key="1">
    <citation type="journal article" date="2022" name="bioRxiv">
        <title>The genome of the oomycete Peronosclerospora sorghi, a cosmopolitan pathogen of maize and sorghum, is inflated with dispersed pseudogenes.</title>
        <authorList>
            <person name="Fletcher K."/>
            <person name="Martin F."/>
            <person name="Isakeit T."/>
            <person name="Cavanaugh K."/>
            <person name="Magill C."/>
            <person name="Michelmore R."/>
        </authorList>
    </citation>
    <scope>NUCLEOTIDE SEQUENCE [LARGE SCALE GENOMIC DNA]</scope>
    <source>
        <strain evidence="1">P6</strain>
    </source>
</reference>
<evidence type="ECO:0000313" key="1">
    <source>
        <dbReference type="EMBL" id="KAI9906598.1"/>
    </source>
</evidence>
<organism evidence="1 2">
    <name type="scientific">Peronosclerospora sorghi</name>
    <dbReference type="NCBI Taxonomy" id="230839"/>
    <lineage>
        <taxon>Eukaryota</taxon>
        <taxon>Sar</taxon>
        <taxon>Stramenopiles</taxon>
        <taxon>Oomycota</taxon>
        <taxon>Peronosporomycetes</taxon>
        <taxon>Peronosporales</taxon>
        <taxon>Peronosporaceae</taxon>
        <taxon>Peronosclerospora</taxon>
    </lineage>
</organism>
<name>A0ACC0VL58_9STRA</name>
<proteinExistence type="predicted"/>
<accession>A0ACC0VL58</accession>